<sequence>MAKIDQPLLSSLRRTSPSSKTLFMTLSSTTLLLLLALLARHVNTENQHQVCKHAFDPSSCQAIISKHSPAGIFRRTDADLLQVLLQKSMFNIDDIAFKAAGLYKQSNESNQRAGLENCIEMMDLSHGRLHDCASAINSIRIQSTTPVAEDVYAWLAGVVTNHVTCLDGLNGVAKSTLVAQLNTLIGLAMTSLAVFSSISPSSLEQLRPQRAGDFPSWLRAEDYMVVRGLHGKIKADVVVAKDGSGNYMTIQEAVAMAPENGEARYVIYVKKGRYEEKVVMGRKKKNVVIVGDGMDSTIVTGSLNVADGSTLFDSATFELCNQKFGNDSLRLFFSISGDARHGTVVSDLRRTADGGEVVRIWTIFSGEMEA</sequence>
<protein>
    <submittedName>
        <fullName evidence="1">Uncharacterized protein</fullName>
    </submittedName>
</protein>
<reference evidence="1 2" key="1">
    <citation type="journal article" date="2022" name="Hortic Res">
        <title>A haplotype resolved chromosomal level avocado genome allows analysis of novel avocado genes.</title>
        <authorList>
            <person name="Nath O."/>
            <person name="Fletcher S.J."/>
            <person name="Hayward A."/>
            <person name="Shaw L.M."/>
            <person name="Masouleh A.K."/>
            <person name="Furtado A."/>
            <person name="Henry R.J."/>
            <person name="Mitter N."/>
        </authorList>
    </citation>
    <scope>NUCLEOTIDE SEQUENCE [LARGE SCALE GENOMIC DNA]</scope>
    <source>
        <strain evidence="2">cv. Hass</strain>
    </source>
</reference>
<evidence type="ECO:0000313" key="2">
    <source>
        <dbReference type="Proteomes" id="UP001234297"/>
    </source>
</evidence>
<dbReference type="EMBL" id="CM056817">
    <property type="protein sequence ID" value="KAJ8619949.1"/>
    <property type="molecule type" value="Genomic_DNA"/>
</dbReference>
<comment type="caution">
    <text evidence="1">The sequence shown here is derived from an EMBL/GenBank/DDBJ whole genome shotgun (WGS) entry which is preliminary data.</text>
</comment>
<evidence type="ECO:0000313" key="1">
    <source>
        <dbReference type="EMBL" id="KAJ8619949.1"/>
    </source>
</evidence>
<dbReference type="Proteomes" id="UP001234297">
    <property type="component" value="Chromosome 9"/>
</dbReference>
<gene>
    <name evidence="1" type="ORF">MRB53_028478</name>
</gene>
<organism evidence="1 2">
    <name type="scientific">Persea americana</name>
    <name type="common">Avocado</name>
    <dbReference type="NCBI Taxonomy" id="3435"/>
    <lineage>
        <taxon>Eukaryota</taxon>
        <taxon>Viridiplantae</taxon>
        <taxon>Streptophyta</taxon>
        <taxon>Embryophyta</taxon>
        <taxon>Tracheophyta</taxon>
        <taxon>Spermatophyta</taxon>
        <taxon>Magnoliopsida</taxon>
        <taxon>Magnoliidae</taxon>
        <taxon>Laurales</taxon>
        <taxon>Lauraceae</taxon>
        <taxon>Persea</taxon>
    </lineage>
</organism>
<name>A0ACC2KG65_PERAE</name>
<keyword evidence="2" id="KW-1185">Reference proteome</keyword>
<accession>A0ACC2KG65</accession>
<proteinExistence type="predicted"/>